<reference evidence="3 4" key="1">
    <citation type="submission" date="2025-04" db="UniProtKB">
        <authorList>
            <consortium name="RefSeq"/>
        </authorList>
    </citation>
    <scope>IDENTIFICATION</scope>
    <source>
        <tissue evidence="3 4">Entire body</tissue>
    </source>
</reference>
<evidence type="ECO:0000313" key="3">
    <source>
        <dbReference type="RefSeq" id="XP_018327971.2"/>
    </source>
</evidence>
<feature type="compositionally biased region" description="Polar residues" evidence="1">
    <location>
        <begin position="138"/>
        <end position="151"/>
    </location>
</feature>
<evidence type="ECO:0000313" key="4">
    <source>
        <dbReference type="RefSeq" id="XP_025833533.1"/>
    </source>
</evidence>
<name>A0A1W4WVR1_AGRPL</name>
<evidence type="ECO:0000313" key="2">
    <source>
        <dbReference type="Proteomes" id="UP000192223"/>
    </source>
</evidence>
<dbReference type="OrthoDB" id="5982503at2759"/>
<organism evidence="2 3">
    <name type="scientific">Agrilus planipennis</name>
    <name type="common">Emerald ash borer</name>
    <name type="synonym">Agrilus marcopoli</name>
    <dbReference type="NCBI Taxonomy" id="224129"/>
    <lineage>
        <taxon>Eukaryota</taxon>
        <taxon>Metazoa</taxon>
        <taxon>Ecdysozoa</taxon>
        <taxon>Arthropoda</taxon>
        <taxon>Hexapoda</taxon>
        <taxon>Insecta</taxon>
        <taxon>Pterygota</taxon>
        <taxon>Neoptera</taxon>
        <taxon>Endopterygota</taxon>
        <taxon>Coleoptera</taxon>
        <taxon>Polyphaga</taxon>
        <taxon>Elateriformia</taxon>
        <taxon>Buprestoidea</taxon>
        <taxon>Buprestidae</taxon>
        <taxon>Agrilinae</taxon>
        <taxon>Agrilus</taxon>
    </lineage>
</organism>
<dbReference type="STRING" id="224129.A0A1W4WVR1"/>
<dbReference type="PANTHER" id="PTHR31800:SF1">
    <property type="entry name" value="COILED-COIL DOMAIN-CONTAINING PROTEIN 32"/>
    <property type="match status" value="1"/>
</dbReference>
<dbReference type="AlphaFoldDB" id="A0A1W4WVR1"/>
<dbReference type="InterPro" id="IPR028039">
    <property type="entry name" value="CCDC32"/>
</dbReference>
<accession>A0A1W4WVR1</accession>
<dbReference type="RefSeq" id="XP_025833533.1">
    <property type="nucleotide sequence ID" value="XM_025977748.1"/>
</dbReference>
<protein>
    <submittedName>
        <fullName evidence="3 4">Uncharacterized protein LOC108738863</fullName>
    </submittedName>
</protein>
<evidence type="ECO:0000256" key="1">
    <source>
        <dbReference type="SAM" id="MobiDB-lite"/>
    </source>
</evidence>
<dbReference type="Pfam" id="PF14989">
    <property type="entry name" value="CCDC32"/>
    <property type="match status" value="1"/>
</dbReference>
<dbReference type="GO" id="GO:0044782">
    <property type="term" value="P:cilium organization"/>
    <property type="evidence" value="ECO:0007669"/>
    <property type="project" value="TreeGrafter"/>
</dbReference>
<dbReference type="PANTHER" id="PTHR31800">
    <property type="entry name" value="COILED-COIL DOMAIN-CONTAINING PROTEIN 32"/>
    <property type="match status" value="1"/>
</dbReference>
<sequence>MDPWTISRESVKIIETFEKPKEFLSFEDNFIDSLPDSKEYIAILESKLKKLKSNPSFIKQLQEKREACMRELLCDMTNCPIEIEEDFLKEELQTYSILRTIAPEKQALSKGEIVEFIKYDQLINETHENEDSAEVTGTLESQKSKNSYPSK</sequence>
<dbReference type="Proteomes" id="UP000192223">
    <property type="component" value="Unplaced"/>
</dbReference>
<dbReference type="KEGG" id="apln:108738863"/>
<proteinExistence type="predicted"/>
<dbReference type="GeneID" id="108738863"/>
<dbReference type="RefSeq" id="XP_018327971.2">
    <property type="nucleotide sequence ID" value="XM_018472469.2"/>
</dbReference>
<keyword evidence="2" id="KW-1185">Reference proteome</keyword>
<feature type="region of interest" description="Disordered" evidence="1">
    <location>
        <begin position="127"/>
        <end position="151"/>
    </location>
</feature>
<gene>
    <name evidence="3 4" type="primary">LOC108738863</name>
</gene>